<dbReference type="PANTHER" id="PTHR33693:SF3">
    <property type="entry name" value="TYPE-5 URACIL-DNA GLYCOSYLASE"/>
    <property type="match status" value="1"/>
</dbReference>
<evidence type="ECO:0000256" key="3">
    <source>
        <dbReference type="ARBA" id="ARBA00022763"/>
    </source>
</evidence>
<keyword evidence="7" id="KW-0234">DNA repair</keyword>
<evidence type="ECO:0000313" key="12">
    <source>
        <dbReference type="EMBL" id="GFE83308.1"/>
    </source>
</evidence>
<name>A0A829YKK0_9GAMM</name>
<comment type="similarity">
    <text evidence="8">Belongs to the uracil-DNA glycosylase (UDG) superfamily. Type 5 (UDGb) family.</text>
</comment>
<reference evidence="13" key="1">
    <citation type="submission" date="2020-01" db="EMBL/GenBank/DDBJ databases">
        <title>'Steroidobacter agaridevorans' sp. nov., agar-degrading bacteria isolated from rhizosphere soils.</title>
        <authorList>
            <person name="Ikenaga M."/>
            <person name="Kataoka M."/>
            <person name="Murouchi A."/>
            <person name="Katsuragi S."/>
            <person name="Sakai M."/>
        </authorList>
    </citation>
    <scope>NUCLEOTIDE SEQUENCE [LARGE SCALE GENOMIC DNA]</scope>
    <source>
        <strain evidence="13">YU21-B</strain>
    </source>
</reference>
<dbReference type="InterPro" id="IPR036895">
    <property type="entry name" value="Uracil-DNA_glycosylase-like_sf"/>
</dbReference>
<dbReference type="Proteomes" id="UP000445000">
    <property type="component" value="Unassembled WGS sequence"/>
</dbReference>
<feature type="compositionally biased region" description="Basic residues" evidence="10">
    <location>
        <begin position="1"/>
        <end position="10"/>
    </location>
</feature>
<comment type="caution">
    <text evidence="12">The sequence shown here is derived from an EMBL/GenBank/DDBJ whole genome shotgun (WGS) entry which is preliminary data.</text>
</comment>
<evidence type="ECO:0000256" key="10">
    <source>
        <dbReference type="SAM" id="MobiDB-lite"/>
    </source>
</evidence>
<dbReference type="GO" id="GO:0004844">
    <property type="term" value="F:uracil DNA N-glycosylase activity"/>
    <property type="evidence" value="ECO:0007669"/>
    <property type="project" value="InterPro"/>
</dbReference>
<evidence type="ECO:0000256" key="5">
    <source>
        <dbReference type="ARBA" id="ARBA00023004"/>
    </source>
</evidence>
<keyword evidence="1" id="KW-0004">4Fe-4S</keyword>
<keyword evidence="3" id="KW-0227">DNA damage</keyword>
<dbReference type="Pfam" id="PF03167">
    <property type="entry name" value="UDG"/>
    <property type="match status" value="1"/>
</dbReference>
<organism evidence="12 13">
    <name type="scientific">Steroidobacter agaridevorans</name>
    <dbReference type="NCBI Taxonomy" id="2695856"/>
    <lineage>
        <taxon>Bacteria</taxon>
        <taxon>Pseudomonadati</taxon>
        <taxon>Pseudomonadota</taxon>
        <taxon>Gammaproteobacteria</taxon>
        <taxon>Steroidobacterales</taxon>
        <taxon>Steroidobacteraceae</taxon>
        <taxon>Steroidobacter</taxon>
    </lineage>
</organism>
<dbReference type="GO" id="GO:0051539">
    <property type="term" value="F:4 iron, 4 sulfur cluster binding"/>
    <property type="evidence" value="ECO:0007669"/>
    <property type="project" value="UniProtKB-KW"/>
</dbReference>
<evidence type="ECO:0000256" key="9">
    <source>
        <dbReference type="ARBA" id="ARBA00023887"/>
    </source>
</evidence>
<feature type="region of interest" description="Disordered" evidence="10">
    <location>
        <begin position="1"/>
        <end position="45"/>
    </location>
</feature>
<dbReference type="Gene3D" id="3.40.470.10">
    <property type="entry name" value="Uracil-DNA glycosylase-like domain"/>
    <property type="match status" value="1"/>
</dbReference>
<keyword evidence="5" id="KW-0408">Iron</keyword>
<keyword evidence="4" id="KW-0378">Hydrolase</keyword>
<dbReference type="GO" id="GO:0033958">
    <property type="term" value="F:DNA-deoxyinosine glycosylase activity"/>
    <property type="evidence" value="ECO:0007669"/>
    <property type="project" value="InterPro"/>
</dbReference>
<dbReference type="SMART" id="SM00986">
    <property type="entry name" value="UDG"/>
    <property type="match status" value="1"/>
</dbReference>
<keyword evidence="2" id="KW-0479">Metal-binding</keyword>
<dbReference type="InterPro" id="IPR005122">
    <property type="entry name" value="Uracil-DNA_glycosylase-like"/>
</dbReference>
<evidence type="ECO:0000259" key="11">
    <source>
        <dbReference type="SMART" id="SM00986"/>
    </source>
</evidence>
<gene>
    <name evidence="12" type="ORF">GCM10011487_53080</name>
</gene>
<protein>
    <recommendedName>
        <fullName evidence="9">Type-5 uracil-DNA glycosylase</fullName>
    </recommendedName>
</protein>
<keyword evidence="13" id="KW-1185">Reference proteome</keyword>
<dbReference type="GO" id="GO:0006284">
    <property type="term" value="P:base-excision repair"/>
    <property type="evidence" value="ECO:0007669"/>
    <property type="project" value="InterPro"/>
</dbReference>
<accession>A0A829YKK0</accession>
<keyword evidence="6" id="KW-0411">Iron-sulfur</keyword>
<feature type="domain" description="Uracil-DNA glycosylase-like" evidence="11">
    <location>
        <begin position="87"/>
        <end position="254"/>
    </location>
</feature>
<dbReference type="SUPFAM" id="SSF52141">
    <property type="entry name" value="Uracil-DNA glycosylase-like"/>
    <property type="match status" value="1"/>
</dbReference>
<sequence length="264" mass="28852">MSKPSARKSPAKPAKTSAKRAEPISIPRTHKSAPLKQLALTDDKPGNGLWPSDGEVFDRTCTDCPRLAEFLEEGRKQYPDYYCAPVAPFGDRKAHLIIIGLAPGFHGANATGRPFTGDYAGVLLYQTLHKFGFASQPESVHRNDGLKLIDARISNAVKCVPPDNKPLPIEITTCNHYLQAELATAPKNVVLLALGSIGHNAVLRTLGLRASDYKFGHGAEFKLPGGQWLIDSYHCSRYNTNTRRLTEAMFEAVFARAKQLIAGT</sequence>
<evidence type="ECO:0000256" key="7">
    <source>
        <dbReference type="ARBA" id="ARBA00023204"/>
    </source>
</evidence>
<proteinExistence type="inferred from homology"/>
<evidence type="ECO:0000313" key="13">
    <source>
        <dbReference type="Proteomes" id="UP000445000"/>
    </source>
</evidence>
<dbReference type="PANTHER" id="PTHR33693">
    <property type="entry name" value="TYPE-5 URACIL-DNA GLYCOSYLASE"/>
    <property type="match status" value="1"/>
</dbReference>
<evidence type="ECO:0000256" key="2">
    <source>
        <dbReference type="ARBA" id="ARBA00022723"/>
    </source>
</evidence>
<dbReference type="SMART" id="SM00987">
    <property type="entry name" value="UreE_C"/>
    <property type="match status" value="1"/>
</dbReference>
<dbReference type="InterPro" id="IPR051536">
    <property type="entry name" value="UDG_Type-4/5"/>
</dbReference>
<dbReference type="GO" id="GO:0046872">
    <property type="term" value="F:metal ion binding"/>
    <property type="evidence" value="ECO:0007669"/>
    <property type="project" value="UniProtKB-KW"/>
</dbReference>
<dbReference type="InterPro" id="IPR044147">
    <property type="entry name" value="UdgB-like"/>
</dbReference>
<dbReference type="AlphaFoldDB" id="A0A829YKK0"/>
<evidence type="ECO:0000256" key="1">
    <source>
        <dbReference type="ARBA" id="ARBA00022485"/>
    </source>
</evidence>
<evidence type="ECO:0000256" key="6">
    <source>
        <dbReference type="ARBA" id="ARBA00023014"/>
    </source>
</evidence>
<dbReference type="CDD" id="cd10031">
    <property type="entry name" value="UDG-F5_TTUDGB_like"/>
    <property type="match status" value="1"/>
</dbReference>
<evidence type="ECO:0000256" key="8">
    <source>
        <dbReference type="ARBA" id="ARBA00023779"/>
    </source>
</evidence>
<evidence type="ECO:0000256" key="4">
    <source>
        <dbReference type="ARBA" id="ARBA00022801"/>
    </source>
</evidence>
<dbReference type="EMBL" id="BLJN01000006">
    <property type="protein sequence ID" value="GFE83308.1"/>
    <property type="molecule type" value="Genomic_DNA"/>
</dbReference>